<evidence type="ECO:0000256" key="2">
    <source>
        <dbReference type="RuleBase" id="RU003814"/>
    </source>
</evidence>
<dbReference type="GO" id="GO:0046523">
    <property type="term" value="F:S-methyl-5-thioribose-1-phosphate isomerase activity"/>
    <property type="evidence" value="ECO:0007669"/>
    <property type="project" value="TreeGrafter"/>
</dbReference>
<sequence length="498" mass="53865">MAALKKREVAGSFIFKFPDGDASRRPKVALFKRSGAVSTYQHKYAPIAGGVEASDASPLATAWREIGEETGLTPSSLRLFRQGKPYSFGDPSVEREWTINPFAFILDAEPAAEARITLDWEHEGFAWFDPADVEDDTFPGVPRLRESLRRVWFELDLGHDAGTLLGRGLRALQQDHESGARLLADKALGLFVDVLPRLEATPTKDAWWRTVRTVAWHIWKNGRESMGAPILNALLAALAVIERKLPAGQVLPGGFVDTLLPSVKDLVQQGREASTCIATSFATFLRTQVSAGADRPIRMLTLSSSGTVTASLGHALASAESPLHIRILESRPLFEGTQTARHLAPALSPSSSKISLYADAAAGVAARNAHVVLLGADLIDGAGNVSNKVGSLPAVLAARHVSPAVKVAVLAEKAKILPVERPVHEEENDAAELTRSWDGTVAADVHGEAVDVRNVYFEWVPAALIDCYITEDGIMTRQHMEAAAADAKRRADRFFADL</sequence>
<dbReference type="Proteomes" id="UP000076580">
    <property type="component" value="Chromosome 01"/>
</dbReference>
<dbReference type="InParanoid" id="A0A151GVR9"/>
<comment type="caution">
    <text evidence="4">The sequence shown here is derived from an EMBL/GenBank/DDBJ whole genome shotgun (WGS) entry which is preliminary data.</text>
</comment>
<evidence type="ECO:0000313" key="5">
    <source>
        <dbReference type="Proteomes" id="UP000076580"/>
    </source>
</evidence>
<dbReference type="GeneID" id="63714927"/>
<dbReference type="InterPro" id="IPR037171">
    <property type="entry name" value="NagB/RpiA_transferase-like"/>
</dbReference>
<evidence type="ECO:0000259" key="3">
    <source>
        <dbReference type="PROSITE" id="PS51462"/>
    </source>
</evidence>
<keyword evidence="5" id="KW-1185">Reference proteome</keyword>
<reference evidence="4 5" key="1">
    <citation type="journal article" date="2016" name="Sci. Rep.">
        <title>Insights into Adaptations to a Near-Obligate Nematode Endoparasitic Lifestyle from the Finished Genome of Drechmeria coniospora.</title>
        <authorList>
            <person name="Zhang L."/>
            <person name="Zhou Z."/>
            <person name="Guo Q."/>
            <person name="Fokkens L."/>
            <person name="Miskei M."/>
            <person name="Pocsi I."/>
            <person name="Zhang W."/>
            <person name="Chen M."/>
            <person name="Wang L."/>
            <person name="Sun Y."/>
            <person name="Donzelli B.G."/>
            <person name="Gibson D.M."/>
            <person name="Nelson D.R."/>
            <person name="Luo J.G."/>
            <person name="Rep M."/>
            <person name="Liu H."/>
            <person name="Yang S."/>
            <person name="Wang J."/>
            <person name="Krasnoff S.B."/>
            <person name="Xu Y."/>
            <person name="Molnar I."/>
            <person name="Lin M."/>
        </authorList>
    </citation>
    <scope>NUCLEOTIDE SEQUENCE [LARGE SCALE GENOMIC DNA]</scope>
    <source>
        <strain evidence="4 5">ARSEF 6962</strain>
    </source>
</reference>
<evidence type="ECO:0000256" key="1">
    <source>
        <dbReference type="ARBA" id="ARBA00007251"/>
    </source>
</evidence>
<dbReference type="Pfam" id="PF01008">
    <property type="entry name" value="IF-2B"/>
    <property type="match status" value="1"/>
</dbReference>
<dbReference type="EMBL" id="LAYC01000001">
    <property type="protein sequence ID" value="KYK61143.1"/>
    <property type="molecule type" value="Genomic_DNA"/>
</dbReference>
<dbReference type="AlphaFoldDB" id="A0A151GVR9"/>
<dbReference type="PANTHER" id="PTHR43475:SF3">
    <property type="entry name" value="TRANSLATION INITIATION FACTOR EIF-2B SUBUNIT FAMILY PROTEIN (AFU_ORTHOLOGUE AFUA_2G14290)"/>
    <property type="match status" value="1"/>
</dbReference>
<protein>
    <recommendedName>
        <fullName evidence="3">Nudix hydrolase domain-containing protein</fullName>
    </recommendedName>
</protein>
<organism evidence="4 5">
    <name type="scientific">Drechmeria coniospora</name>
    <name type="common">Nematophagous fungus</name>
    <name type="synonym">Meria coniospora</name>
    <dbReference type="NCBI Taxonomy" id="98403"/>
    <lineage>
        <taxon>Eukaryota</taxon>
        <taxon>Fungi</taxon>
        <taxon>Dikarya</taxon>
        <taxon>Ascomycota</taxon>
        <taxon>Pezizomycotina</taxon>
        <taxon>Sordariomycetes</taxon>
        <taxon>Hypocreomycetidae</taxon>
        <taxon>Hypocreales</taxon>
        <taxon>Ophiocordycipitaceae</taxon>
        <taxon>Drechmeria</taxon>
    </lineage>
</organism>
<comment type="similarity">
    <text evidence="1 2">Belongs to the eIF-2B alpha/beta/delta subunits family.</text>
</comment>
<dbReference type="InterPro" id="IPR042529">
    <property type="entry name" value="IF_2B-like_C"/>
</dbReference>
<dbReference type="GO" id="GO:0019509">
    <property type="term" value="P:L-methionine salvage from methylthioadenosine"/>
    <property type="evidence" value="ECO:0007669"/>
    <property type="project" value="TreeGrafter"/>
</dbReference>
<dbReference type="Pfam" id="PF00293">
    <property type="entry name" value="NUDIX"/>
    <property type="match status" value="1"/>
</dbReference>
<evidence type="ECO:0000313" key="4">
    <source>
        <dbReference type="EMBL" id="KYK61143.1"/>
    </source>
</evidence>
<feature type="domain" description="Nudix hydrolase" evidence="3">
    <location>
        <begin position="5"/>
        <end position="150"/>
    </location>
</feature>
<dbReference type="SUPFAM" id="SSF100950">
    <property type="entry name" value="NagB/RpiA/CoA transferase-like"/>
    <property type="match status" value="1"/>
</dbReference>
<accession>A0A151GVR9</accession>
<name>A0A151GVR9_DRECN</name>
<dbReference type="CDD" id="cd18872">
    <property type="entry name" value="NUDIX_eIF-2B"/>
    <property type="match status" value="1"/>
</dbReference>
<dbReference type="STRING" id="98403.A0A151GVR9"/>
<dbReference type="Gene3D" id="3.90.79.10">
    <property type="entry name" value="Nucleoside Triphosphate Pyrophosphohydrolase"/>
    <property type="match status" value="1"/>
</dbReference>
<proteinExistence type="inferred from homology"/>
<dbReference type="PROSITE" id="PS51462">
    <property type="entry name" value="NUDIX"/>
    <property type="match status" value="1"/>
</dbReference>
<dbReference type="SUPFAM" id="SSF55811">
    <property type="entry name" value="Nudix"/>
    <property type="match status" value="1"/>
</dbReference>
<dbReference type="RefSeq" id="XP_040660495.1">
    <property type="nucleotide sequence ID" value="XM_040799612.1"/>
</dbReference>
<dbReference type="Gene3D" id="3.40.50.10470">
    <property type="entry name" value="Translation initiation factor eif-2b, domain 2"/>
    <property type="match status" value="1"/>
</dbReference>
<gene>
    <name evidence="4" type="ORF">DCS_02284</name>
</gene>
<dbReference type="PANTHER" id="PTHR43475">
    <property type="entry name" value="METHYLTHIORIBOSE-1-PHOSPHATE ISOMERASE"/>
    <property type="match status" value="1"/>
</dbReference>
<dbReference type="InterPro" id="IPR000086">
    <property type="entry name" value="NUDIX_hydrolase_dom"/>
</dbReference>
<dbReference type="InterPro" id="IPR000649">
    <property type="entry name" value="IF-2B-related"/>
</dbReference>
<dbReference type="InterPro" id="IPR015797">
    <property type="entry name" value="NUDIX_hydrolase-like_dom_sf"/>
</dbReference>